<keyword evidence="1" id="KW-1133">Transmembrane helix</keyword>
<dbReference type="Proteomes" id="UP000244446">
    <property type="component" value="Unassembled WGS sequence"/>
</dbReference>
<evidence type="ECO:0008006" key="5">
    <source>
        <dbReference type="Google" id="ProtNLM"/>
    </source>
</evidence>
<protein>
    <recommendedName>
        <fullName evidence="5">SCO family protein</fullName>
    </recommendedName>
</protein>
<feature type="chain" id="PRO_5015402950" description="SCO family protein" evidence="2">
    <location>
        <begin position="18"/>
        <end position="237"/>
    </location>
</feature>
<feature type="transmembrane region" description="Helical" evidence="1">
    <location>
        <begin position="206"/>
        <end position="231"/>
    </location>
</feature>
<name>A0A2T7G3B9_9RHOB</name>
<evidence type="ECO:0000256" key="2">
    <source>
        <dbReference type="SAM" id="SignalP"/>
    </source>
</evidence>
<evidence type="ECO:0000256" key="1">
    <source>
        <dbReference type="SAM" id="Phobius"/>
    </source>
</evidence>
<sequence length="237" mass="24928">MIRAILLLLVLAGPAVAGLTQQQLDRVRVDLPEDAAVNFAPGLPTVLILADFDCSHVCDAVLAQTAGLLAEVGLAPGEDYALIVVGLDPRDDSATAQDFIARQTPTGMRPAIRVMQPDGPALERMTAALGYGYAHDAETGQFAHPAARFVLRADGGVSAVLPAFDAAPDALRRAILGARFGTGAIATQLIVLCYGFDPVTGRYSLAIWRVLSLLSGLTLLILGAGLGLAFWRERRAT</sequence>
<dbReference type="RefSeq" id="WP_108693321.1">
    <property type="nucleotide sequence ID" value="NZ_QCYH01000014.1"/>
</dbReference>
<dbReference type="OrthoDB" id="9786756at2"/>
<evidence type="ECO:0000313" key="4">
    <source>
        <dbReference type="Proteomes" id="UP000244446"/>
    </source>
</evidence>
<keyword evidence="2" id="KW-0732">Signal</keyword>
<proteinExistence type="predicted"/>
<evidence type="ECO:0000313" key="3">
    <source>
        <dbReference type="EMBL" id="PVA08898.1"/>
    </source>
</evidence>
<dbReference type="EMBL" id="QCYH01000014">
    <property type="protein sequence ID" value="PVA08898.1"/>
    <property type="molecule type" value="Genomic_DNA"/>
</dbReference>
<accession>A0A2T7G3B9</accession>
<keyword evidence="1" id="KW-0812">Transmembrane</keyword>
<keyword evidence="1" id="KW-0472">Membrane</keyword>
<dbReference type="SUPFAM" id="SSF52833">
    <property type="entry name" value="Thioredoxin-like"/>
    <property type="match status" value="1"/>
</dbReference>
<feature type="signal peptide" evidence="2">
    <location>
        <begin position="1"/>
        <end position="17"/>
    </location>
</feature>
<dbReference type="InterPro" id="IPR036249">
    <property type="entry name" value="Thioredoxin-like_sf"/>
</dbReference>
<keyword evidence="4" id="KW-1185">Reference proteome</keyword>
<dbReference type="AlphaFoldDB" id="A0A2T7G3B9"/>
<reference evidence="3 4" key="1">
    <citation type="submission" date="2018-04" db="EMBL/GenBank/DDBJ databases">
        <title>Pelagivirga bohaiensis gen. nov., sp. nov., a bacterium isolated from the Bohai Sea.</title>
        <authorList>
            <person name="Ji X."/>
        </authorList>
    </citation>
    <scope>NUCLEOTIDE SEQUENCE [LARGE SCALE GENOMIC DNA]</scope>
    <source>
        <strain evidence="3 4">BH-SD19</strain>
    </source>
</reference>
<dbReference type="Gene3D" id="3.40.30.10">
    <property type="entry name" value="Glutaredoxin"/>
    <property type="match status" value="1"/>
</dbReference>
<gene>
    <name evidence="3" type="ORF">DC366_16495</name>
</gene>
<organism evidence="3 4">
    <name type="scientific">Pelagivirga sediminicola</name>
    <dbReference type="NCBI Taxonomy" id="2170575"/>
    <lineage>
        <taxon>Bacteria</taxon>
        <taxon>Pseudomonadati</taxon>
        <taxon>Pseudomonadota</taxon>
        <taxon>Alphaproteobacteria</taxon>
        <taxon>Rhodobacterales</taxon>
        <taxon>Paracoccaceae</taxon>
        <taxon>Pelagivirga</taxon>
    </lineage>
</organism>
<comment type="caution">
    <text evidence="3">The sequence shown here is derived from an EMBL/GenBank/DDBJ whole genome shotgun (WGS) entry which is preliminary data.</text>
</comment>